<sequence length="149" mass="15712">MKEVALVLKTAGKIAVVQIEKSPACSACKVCAFAGGKSRVKVRALNTAGAAAGDRVVVEAEKDNRTLASFLVYILPVLLGVAGVIVGAQCFEQELYAALFCLAGLAVGFLAVWAADKLLSRRRGFGIEVVEVLDTQKTDQKEEQNGQGD</sequence>
<feature type="transmembrane region" description="Helical" evidence="1">
    <location>
        <begin position="95"/>
        <end position="115"/>
    </location>
</feature>
<accession>A0A9D1VTY9</accession>
<evidence type="ECO:0000313" key="3">
    <source>
        <dbReference type="Proteomes" id="UP000824249"/>
    </source>
</evidence>
<dbReference type="PANTHER" id="PTHR35867:SF1">
    <property type="entry name" value="PROTEIN RSEC"/>
    <property type="match status" value="1"/>
</dbReference>
<dbReference type="Proteomes" id="UP000824249">
    <property type="component" value="Unassembled WGS sequence"/>
</dbReference>
<dbReference type="AlphaFoldDB" id="A0A9D1VTY9"/>
<gene>
    <name evidence="2" type="ORF">H9737_03750</name>
</gene>
<dbReference type="Pfam" id="PF04246">
    <property type="entry name" value="RseC_MucC"/>
    <property type="match status" value="1"/>
</dbReference>
<name>A0A9D1VTY9_9FIRM</name>
<feature type="transmembrane region" description="Helical" evidence="1">
    <location>
        <begin position="70"/>
        <end position="89"/>
    </location>
</feature>
<keyword evidence="1" id="KW-0472">Membrane</keyword>
<evidence type="ECO:0000256" key="1">
    <source>
        <dbReference type="SAM" id="Phobius"/>
    </source>
</evidence>
<reference evidence="2" key="1">
    <citation type="journal article" date="2021" name="PeerJ">
        <title>Extensive microbial diversity within the chicken gut microbiome revealed by metagenomics and culture.</title>
        <authorList>
            <person name="Gilroy R."/>
            <person name="Ravi A."/>
            <person name="Getino M."/>
            <person name="Pursley I."/>
            <person name="Horton D.L."/>
            <person name="Alikhan N.F."/>
            <person name="Baker D."/>
            <person name="Gharbi K."/>
            <person name="Hall N."/>
            <person name="Watson M."/>
            <person name="Adriaenssens E.M."/>
            <person name="Foster-Nyarko E."/>
            <person name="Jarju S."/>
            <person name="Secka A."/>
            <person name="Antonio M."/>
            <person name="Oren A."/>
            <person name="Chaudhuri R.R."/>
            <person name="La Ragione R."/>
            <person name="Hildebrand F."/>
            <person name="Pallen M.J."/>
        </authorList>
    </citation>
    <scope>NUCLEOTIDE SEQUENCE</scope>
    <source>
        <strain evidence="2">26628</strain>
    </source>
</reference>
<dbReference type="InterPro" id="IPR007359">
    <property type="entry name" value="SigmaE_reg_RseC_MucC"/>
</dbReference>
<dbReference type="EMBL" id="DXFD01000057">
    <property type="protein sequence ID" value="HIX46788.1"/>
    <property type="molecule type" value="Genomic_DNA"/>
</dbReference>
<keyword evidence="1" id="KW-0812">Transmembrane</keyword>
<keyword evidence="1" id="KW-1133">Transmembrane helix</keyword>
<organism evidence="2 3">
    <name type="scientific">Candidatus Borkfalkia faecigallinarum</name>
    <dbReference type="NCBI Taxonomy" id="2838509"/>
    <lineage>
        <taxon>Bacteria</taxon>
        <taxon>Bacillati</taxon>
        <taxon>Bacillota</taxon>
        <taxon>Clostridia</taxon>
        <taxon>Christensenellales</taxon>
        <taxon>Christensenellaceae</taxon>
        <taxon>Candidatus Borkfalkia</taxon>
    </lineage>
</organism>
<comment type="caution">
    <text evidence="2">The sequence shown here is derived from an EMBL/GenBank/DDBJ whole genome shotgun (WGS) entry which is preliminary data.</text>
</comment>
<dbReference type="PANTHER" id="PTHR35867">
    <property type="entry name" value="PROTEIN RSEC"/>
    <property type="match status" value="1"/>
</dbReference>
<protein>
    <submittedName>
        <fullName evidence="2">SoxR reducing system RseC family protein</fullName>
    </submittedName>
</protein>
<evidence type="ECO:0000313" key="2">
    <source>
        <dbReference type="EMBL" id="HIX46788.1"/>
    </source>
</evidence>
<reference evidence="2" key="2">
    <citation type="submission" date="2021-04" db="EMBL/GenBank/DDBJ databases">
        <authorList>
            <person name="Gilroy R."/>
        </authorList>
    </citation>
    <scope>NUCLEOTIDE SEQUENCE</scope>
    <source>
        <strain evidence="2">26628</strain>
    </source>
</reference>
<proteinExistence type="predicted"/>